<dbReference type="OrthoDB" id="189258at2"/>
<gene>
    <name evidence="7" type="ORF">SAMN05421812_11263</name>
</gene>
<evidence type="ECO:0000256" key="2">
    <source>
        <dbReference type="ARBA" id="ARBA00022692"/>
    </source>
</evidence>
<comment type="subcellular location">
    <subcellularLocation>
        <location evidence="1">Cell membrane</location>
        <topology evidence="1">Multi-pass membrane protein</topology>
    </subcellularLocation>
</comment>
<dbReference type="GO" id="GO:0022857">
    <property type="term" value="F:transmembrane transporter activity"/>
    <property type="evidence" value="ECO:0007669"/>
    <property type="project" value="InterPro"/>
</dbReference>
<evidence type="ECO:0000313" key="8">
    <source>
        <dbReference type="Proteomes" id="UP000198362"/>
    </source>
</evidence>
<dbReference type="Gene3D" id="1.20.1250.20">
    <property type="entry name" value="MFS general substrate transporter like domains"/>
    <property type="match status" value="1"/>
</dbReference>
<feature type="transmembrane region" description="Helical" evidence="5">
    <location>
        <begin position="234"/>
        <end position="254"/>
    </location>
</feature>
<keyword evidence="2 5" id="KW-0812">Transmembrane</keyword>
<feature type="transmembrane region" description="Helical" evidence="5">
    <location>
        <begin position="161"/>
        <end position="178"/>
    </location>
</feature>
<name>A0A239P1V3_9ACTN</name>
<organism evidence="7 8">
    <name type="scientific">Asanoa hainanensis</name>
    <dbReference type="NCBI Taxonomy" id="560556"/>
    <lineage>
        <taxon>Bacteria</taxon>
        <taxon>Bacillati</taxon>
        <taxon>Actinomycetota</taxon>
        <taxon>Actinomycetes</taxon>
        <taxon>Micromonosporales</taxon>
        <taxon>Micromonosporaceae</taxon>
        <taxon>Asanoa</taxon>
    </lineage>
</organism>
<evidence type="ECO:0000256" key="1">
    <source>
        <dbReference type="ARBA" id="ARBA00004651"/>
    </source>
</evidence>
<dbReference type="SUPFAM" id="SSF103473">
    <property type="entry name" value="MFS general substrate transporter"/>
    <property type="match status" value="1"/>
</dbReference>
<evidence type="ECO:0000256" key="3">
    <source>
        <dbReference type="ARBA" id="ARBA00022989"/>
    </source>
</evidence>
<dbReference type="RefSeq" id="WP_089253250.1">
    <property type="nucleotide sequence ID" value="NZ_FZPH01000012.1"/>
</dbReference>
<feature type="transmembrane region" description="Helical" evidence="5">
    <location>
        <begin position="274"/>
        <end position="296"/>
    </location>
</feature>
<dbReference type="InterPro" id="IPR036259">
    <property type="entry name" value="MFS_trans_sf"/>
</dbReference>
<feature type="transmembrane region" description="Helical" evidence="5">
    <location>
        <begin position="198"/>
        <end position="227"/>
    </location>
</feature>
<keyword evidence="4 5" id="KW-0472">Membrane</keyword>
<evidence type="ECO:0000256" key="4">
    <source>
        <dbReference type="ARBA" id="ARBA00023136"/>
    </source>
</evidence>
<feature type="transmembrane region" description="Helical" evidence="5">
    <location>
        <begin position="70"/>
        <end position="100"/>
    </location>
</feature>
<evidence type="ECO:0000313" key="7">
    <source>
        <dbReference type="EMBL" id="SNT60309.1"/>
    </source>
</evidence>
<accession>A0A239P1V3</accession>
<reference evidence="7 8" key="1">
    <citation type="submission" date="2017-06" db="EMBL/GenBank/DDBJ databases">
        <authorList>
            <person name="Kim H.J."/>
            <person name="Triplett B.A."/>
        </authorList>
    </citation>
    <scope>NUCLEOTIDE SEQUENCE [LARGE SCALE GENOMIC DNA]</scope>
    <source>
        <strain evidence="7 8">CGMCC 4.5593</strain>
    </source>
</reference>
<evidence type="ECO:0000256" key="5">
    <source>
        <dbReference type="SAM" id="Phobius"/>
    </source>
</evidence>
<keyword evidence="3 5" id="KW-1133">Transmembrane helix</keyword>
<dbReference type="AlphaFoldDB" id="A0A239P1V3"/>
<dbReference type="InterPro" id="IPR020846">
    <property type="entry name" value="MFS_dom"/>
</dbReference>
<dbReference type="InterPro" id="IPR011701">
    <property type="entry name" value="MFS"/>
</dbReference>
<evidence type="ECO:0000259" key="6">
    <source>
        <dbReference type="PROSITE" id="PS50850"/>
    </source>
</evidence>
<protein>
    <submittedName>
        <fullName evidence="7">Predicted arabinose efflux permease, MFS family</fullName>
    </submittedName>
</protein>
<dbReference type="PROSITE" id="PS50850">
    <property type="entry name" value="MFS"/>
    <property type="match status" value="1"/>
</dbReference>
<proteinExistence type="predicted"/>
<sequence>MHPDVRRVVLVRTLRGFADGFVSVLLARHLVEVGFTPLQIGLIVTGTLVGSATLTLLVGLTGVRLGFRALLLGASALMVATGLGFFAITAFVPLLVIAFVGTLNPSAGDVSVFLPTEQAFLADHAAGGARTRIYAFYNVGGNLAGALGALASGAITGRIGFLLYVAVAAIIALVYRGLPPDEPPPPTPTKPLEHSRTVVLHLAALFSLDSAGGGLVVQSLLVVWLYLRFDLSTASTATVFFCAGTLAAFSQLLAPRLASRIGLVRTMVFTHLPANVFLILAALVPHPALAIGFLLLRSLLSQMDVPARQALVMAAVLPAERAAAASVTNVPRSLAAAATPALAGWLLASGYLAAPLVLAGSAKAGYDLLLLWRFRSTVLDHDRTT</sequence>
<dbReference type="EMBL" id="FZPH01000012">
    <property type="protein sequence ID" value="SNT60309.1"/>
    <property type="molecule type" value="Genomic_DNA"/>
</dbReference>
<dbReference type="Pfam" id="PF07690">
    <property type="entry name" value="MFS_1"/>
    <property type="match status" value="1"/>
</dbReference>
<dbReference type="Proteomes" id="UP000198362">
    <property type="component" value="Unassembled WGS sequence"/>
</dbReference>
<dbReference type="GO" id="GO:0005886">
    <property type="term" value="C:plasma membrane"/>
    <property type="evidence" value="ECO:0007669"/>
    <property type="project" value="UniProtKB-SubCell"/>
</dbReference>
<feature type="transmembrane region" description="Helical" evidence="5">
    <location>
        <begin position="40"/>
        <end position="63"/>
    </location>
</feature>
<dbReference type="PANTHER" id="PTHR23520:SF5">
    <property type="entry name" value="TRANSPORTER, PUTATIVE (AFU_ORTHOLOGUE AFUA_3G04000)-RELATED"/>
    <property type="match status" value="1"/>
</dbReference>
<feature type="domain" description="Major facilitator superfamily (MFS) profile" evidence="6">
    <location>
        <begin position="4"/>
        <end position="377"/>
    </location>
</feature>
<dbReference type="PANTHER" id="PTHR23520">
    <property type="entry name" value="TRANSPORTER, PUTATIVE (AFU_ORTHOLOGUE AFUA_3G04000)-RELATED"/>
    <property type="match status" value="1"/>
</dbReference>
<feature type="transmembrane region" description="Helical" evidence="5">
    <location>
        <begin position="134"/>
        <end position="154"/>
    </location>
</feature>
<keyword evidence="8" id="KW-1185">Reference proteome</keyword>